<accession>H6NAP2</accession>
<dbReference type="HOGENOM" id="CLU_1487654_0_0_9"/>
<dbReference type="EMBL" id="CP003235">
    <property type="protein sequence ID" value="AFC30518.1"/>
    <property type="molecule type" value="Genomic_DNA"/>
</dbReference>
<keyword evidence="4" id="KW-1185">Reference proteome</keyword>
<reference evidence="3 4" key="1">
    <citation type="journal article" date="2012" name="J. Bacteriol.">
        <title>Complete Genome Sequence of Paenibacillus mucilaginosus 3016, a Bacterium Functional as Microbial Fertilizer.</title>
        <authorList>
            <person name="Ma M."/>
            <person name="Wang Z."/>
            <person name="Li L."/>
            <person name="Jiang X."/>
            <person name="Guan D."/>
            <person name="Cao F."/>
            <person name="Chen H."/>
            <person name="Wang X."/>
            <person name="Shen D."/>
            <person name="Du B."/>
            <person name="Li J."/>
        </authorList>
    </citation>
    <scope>NUCLEOTIDE SEQUENCE [LARGE SCALE GENOMIC DNA]</scope>
    <source>
        <strain evidence="3 4">3016</strain>
    </source>
</reference>
<dbReference type="Gene3D" id="2.90.10.10">
    <property type="entry name" value="Bulb-type lectin domain"/>
    <property type="match status" value="2"/>
</dbReference>
<feature type="signal peptide" evidence="1">
    <location>
        <begin position="1"/>
        <end position="24"/>
    </location>
</feature>
<dbReference type="Proteomes" id="UP000007523">
    <property type="component" value="Chromosome"/>
</dbReference>
<dbReference type="STRING" id="1116391.PM3016_3699"/>
<sequence>MKKFVLMLVAVFMLQISFTAAAFAKDRLYPGETLTKGQSLVSNNGRFELRFQFDGNLVLYKDNTKAIWASGTNGACFRNPGDPLFGDRCLDWPTYVLFTPSRAGTMGLVISNNTYNSYQFWATDNAGWINNSGHYSNKPKPENKNANILIVQDDGNVVLYNESPYLVVLPYPVWATNTGGQ</sequence>
<proteinExistence type="predicted"/>
<evidence type="ECO:0000259" key="2">
    <source>
        <dbReference type="PROSITE" id="PS50927"/>
    </source>
</evidence>
<organism evidence="3 4">
    <name type="scientific">Paenibacillus mucilaginosus 3016</name>
    <dbReference type="NCBI Taxonomy" id="1116391"/>
    <lineage>
        <taxon>Bacteria</taxon>
        <taxon>Bacillati</taxon>
        <taxon>Bacillota</taxon>
        <taxon>Bacilli</taxon>
        <taxon>Bacillales</taxon>
        <taxon>Paenibacillaceae</taxon>
        <taxon>Paenibacillus</taxon>
    </lineage>
</organism>
<dbReference type="RefSeq" id="WP_014370453.1">
    <property type="nucleotide sequence ID" value="NC_016935.1"/>
</dbReference>
<protein>
    <recommendedName>
        <fullName evidence="2">Bulb-type lectin domain-containing protein</fullName>
    </recommendedName>
</protein>
<dbReference type="AlphaFoldDB" id="H6NAP2"/>
<gene>
    <name evidence="3" type="ORF">PM3016_3699</name>
</gene>
<dbReference type="PROSITE" id="PS50927">
    <property type="entry name" value="BULB_LECTIN"/>
    <property type="match status" value="1"/>
</dbReference>
<feature type="chain" id="PRO_5039293955" description="Bulb-type lectin domain-containing protein" evidence="1">
    <location>
        <begin position="25"/>
        <end position="181"/>
    </location>
</feature>
<dbReference type="SUPFAM" id="SSF51110">
    <property type="entry name" value="alpha-D-mannose-specific plant lectins"/>
    <property type="match status" value="1"/>
</dbReference>
<evidence type="ECO:0000313" key="3">
    <source>
        <dbReference type="EMBL" id="AFC30518.1"/>
    </source>
</evidence>
<evidence type="ECO:0000256" key="1">
    <source>
        <dbReference type="SAM" id="SignalP"/>
    </source>
</evidence>
<feature type="domain" description="Bulb-type lectin" evidence="2">
    <location>
        <begin position="25"/>
        <end position="172"/>
    </location>
</feature>
<dbReference type="KEGG" id="pmq:PM3016_3699"/>
<evidence type="ECO:0000313" key="4">
    <source>
        <dbReference type="Proteomes" id="UP000007523"/>
    </source>
</evidence>
<keyword evidence="1" id="KW-0732">Signal</keyword>
<dbReference type="InterPro" id="IPR036426">
    <property type="entry name" value="Bulb-type_lectin_dom_sf"/>
</dbReference>
<dbReference type="InterPro" id="IPR001480">
    <property type="entry name" value="Bulb-type_lectin_dom"/>
</dbReference>
<dbReference type="SMART" id="SM00108">
    <property type="entry name" value="B_lectin"/>
    <property type="match status" value="1"/>
</dbReference>
<name>H6NAP2_9BACL</name>